<feature type="domain" description="EamA" evidence="2">
    <location>
        <begin position="153"/>
        <end position="292"/>
    </location>
</feature>
<dbReference type="GO" id="GO:0016020">
    <property type="term" value="C:membrane"/>
    <property type="evidence" value="ECO:0007669"/>
    <property type="project" value="InterPro"/>
</dbReference>
<evidence type="ECO:0000313" key="3">
    <source>
        <dbReference type="EMBL" id="MDC7225450.1"/>
    </source>
</evidence>
<protein>
    <submittedName>
        <fullName evidence="3">DMT family transporter</fullName>
    </submittedName>
</protein>
<dbReference type="Pfam" id="PF00892">
    <property type="entry name" value="EamA"/>
    <property type="match status" value="2"/>
</dbReference>
<feature type="domain" description="EamA" evidence="2">
    <location>
        <begin position="2"/>
        <end position="138"/>
    </location>
</feature>
<dbReference type="EMBL" id="JAQQAL010000006">
    <property type="protein sequence ID" value="MDC7225450.1"/>
    <property type="molecule type" value="Genomic_DNA"/>
</dbReference>
<dbReference type="InterPro" id="IPR000620">
    <property type="entry name" value="EamA_dom"/>
</dbReference>
<feature type="transmembrane region" description="Helical" evidence="1">
    <location>
        <begin position="6"/>
        <end position="24"/>
    </location>
</feature>
<keyword evidence="1" id="KW-0812">Transmembrane</keyword>
<dbReference type="AlphaFoldDB" id="A0AAJ1IDL2"/>
<proteinExistence type="predicted"/>
<keyword evidence="1" id="KW-1133">Transmembrane helix</keyword>
<feature type="transmembrane region" description="Helical" evidence="1">
    <location>
        <begin position="219"/>
        <end position="241"/>
    </location>
</feature>
<dbReference type="PANTHER" id="PTHR22911">
    <property type="entry name" value="ACYL-MALONYL CONDENSING ENZYME-RELATED"/>
    <property type="match status" value="1"/>
</dbReference>
<comment type="caution">
    <text evidence="3">The sequence shown here is derived from an EMBL/GenBank/DDBJ whole genome shotgun (WGS) entry which is preliminary data.</text>
</comment>
<feature type="transmembrane region" description="Helical" evidence="1">
    <location>
        <begin position="183"/>
        <end position="203"/>
    </location>
</feature>
<keyword evidence="1" id="KW-0472">Membrane</keyword>
<dbReference type="InterPro" id="IPR037185">
    <property type="entry name" value="EmrE-like"/>
</dbReference>
<feature type="transmembrane region" description="Helical" evidence="1">
    <location>
        <begin position="275"/>
        <end position="293"/>
    </location>
</feature>
<evidence type="ECO:0000313" key="4">
    <source>
        <dbReference type="Proteomes" id="UP001221217"/>
    </source>
</evidence>
<reference evidence="3 4" key="1">
    <citation type="submission" date="2022-12" db="EMBL/GenBank/DDBJ databases">
        <title>Metagenome assembled genome from gulf of manar.</title>
        <authorList>
            <person name="Kohli P."/>
            <person name="Pk S."/>
            <person name="Venkata Ramana C."/>
            <person name="Sasikala C."/>
        </authorList>
    </citation>
    <scope>NUCLEOTIDE SEQUENCE [LARGE SCALE GENOMIC DNA]</scope>
    <source>
        <strain evidence="3">JB008</strain>
    </source>
</reference>
<evidence type="ECO:0000259" key="2">
    <source>
        <dbReference type="Pfam" id="PF00892"/>
    </source>
</evidence>
<feature type="transmembrane region" description="Helical" evidence="1">
    <location>
        <begin position="122"/>
        <end position="139"/>
    </location>
</feature>
<feature type="transmembrane region" description="Helical" evidence="1">
    <location>
        <begin position="247"/>
        <end position="268"/>
    </location>
</feature>
<gene>
    <name evidence="3" type="ORF">PQJ61_01655</name>
</gene>
<feature type="transmembrane region" description="Helical" evidence="1">
    <location>
        <begin position="67"/>
        <end position="89"/>
    </location>
</feature>
<feature type="transmembrane region" description="Helical" evidence="1">
    <location>
        <begin position="96"/>
        <end position="116"/>
    </location>
</feature>
<evidence type="ECO:0000256" key="1">
    <source>
        <dbReference type="SAM" id="Phobius"/>
    </source>
</evidence>
<feature type="transmembrane region" description="Helical" evidence="1">
    <location>
        <begin position="151"/>
        <end position="171"/>
    </location>
</feature>
<accession>A0AAJ1IDL2</accession>
<dbReference type="Proteomes" id="UP001221217">
    <property type="component" value="Unassembled WGS sequence"/>
</dbReference>
<dbReference type="PANTHER" id="PTHR22911:SF137">
    <property type="entry name" value="SOLUTE CARRIER FAMILY 35 MEMBER G2-RELATED"/>
    <property type="match status" value="1"/>
</dbReference>
<sequence length="294" mass="31105">MTGQLLAVLTAFCWAQNSVFYSFAGKRVTSPTVTHIRLWIAFPAVTIVHKIFLGSFMPVTSITQTSILLAVSGFVGFFVADILIFYGLVSIGPGRTLLILTLSPILSAAASFFILGETLGPLQIAGMLITIGGILVVIYNENRIEKISTDVLKGIIIAVLGAVAQAAAMVLSKAGIADGIHPISANVVRIAFGFGGLIIYSLFRGEFVSDFKKMKDMKALSLIAVAALIGPVLGIIMTLYALQLAPVGIVTTLTQISPVILLPVEAIFLGRKITGWILTGTFTAVAGAVLLFMF</sequence>
<dbReference type="SUPFAM" id="SSF103481">
    <property type="entry name" value="Multidrug resistance efflux transporter EmrE"/>
    <property type="match status" value="2"/>
</dbReference>
<name>A0AAJ1IDL2_9SPIO</name>
<organism evidence="3 4">
    <name type="scientific">Candidatus Thalassospirochaeta sargassi</name>
    <dbReference type="NCBI Taxonomy" id="3119039"/>
    <lineage>
        <taxon>Bacteria</taxon>
        <taxon>Pseudomonadati</taxon>
        <taxon>Spirochaetota</taxon>
        <taxon>Spirochaetia</taxon>
        <taxon>Spirochaetales</taxon>
        <taxon>Spirochaetaceae</taxon>
        <taxon>Candidatus Thalassospirochaeta</taxon>
    </lineage>
</organism>
<feature type="transmembrane region" description="Helical" evidence="1">
    <location>
        <begin position="36"/>
        <end position="55"/>
    </location>
</feature>